<dbReference type="RefSeq" id="WP_037259787.1">
    <property type="nucleotide sequence ID" value="NZ_JALZ01000004.1"/>
</dbReference>
<gene>
    <name evidence="2" type="ORF">OCH239_14255</name>
</gene>
<evidence type="ECO:0000313" key="2">
    <source>
        <dbReference type="EMBL" id="ETX15695.1"/>
    </source>
</evidence>
<feature type="transmembrane region" description="Helical" evidence="1">
    <location>
        <begin position="75"/>
        <end position="94"/>
    </location>
</feature>
<organism evidence="2 3">
    <name type="scientific">Roseivivax halodurans JCM 10272</name>
    <dbReference type="NCBI Taxonomy" id="1449350"/>
    <lineage>
        <taxon>Bacteria</taxon>
        <taxon>Pseudomonadati</taxon>
        <taxon>Pseudomonadota</taxon>
        <taxon>Alphaproteobacteria</taxon>
        <taxon>Rhodobacterales</taxon>
        <taxon>Roseobacteraceae</taxon>
        <taxon>Roseivivax</taxon>
    </lineage>
</organism>
<feature type="transmembrane region" description="Helical" evidence="1">
    <location>
        <begin position="131"/>
        <end position="158"/>
    </location>
</feature>
<evidence type="ECO:0008006" key="4">
    <source>
        <dbReference type="Google" id="ProtNLM"/>
    </source>
</evidence>
<proteinExistence type="predicted"/>
<sequence length="170" mass="17482">MSTLAALLGSLALLSGVTSYALPDDVLLRRLNLLCCGAWAGHFLALGDAAGASMLVIAMVMIGARMLGLSRLGRAAWLVNVTVAAAALVSVAMGQTDGRALLPILGAFFINTGVCYCTRHMLTGLVVIGEVLWLAHAWSIGSVFAVVSTGLALGALAVRSFGVQTRVAAR</sequence>
<dbReference type="InterPro" id="IPR019629">
    <property type="entry name" value="Uncharacterised_HI1736/YgjV"/>
</dbReference>
<keyword evidence="1" id="KW-0812">Transmembrane</keyword>
<dbReference type="EMBL" id="JALZ01000004">
    <property type="protein sequence ID" value="ETX15695.1"/>
    <property type="molecule type" value="Genomic_DNA"/>
</dbReference>
<dbReference type="Proteomes" id="UP000022447">
    <property type="component" value="Unassembled WGS sequence"/>
</dbReference>
<keyword evidence="1" id="KW-0472">Membrane</keyword>
<dbReference type="AlphaFoldDB" id="X7EIG9"/>
<keyword evidence="3" id="KW-1185">Reference proteome</keyword>
<accession>X7EIG9</accession>
<reference evidence="2 3" key="1">
    <citation type="submission" date="2014-01" db="EMBL/GenBank/DDBJ databases">
        <title>Roseivivax halodurans JCM 10272 Genome Sequencing.</title>
        <authorList>
            <person name="Lai Q."/>
            <person name="Li G."/>
            <person name="Shao Z."/>
        </authorList>
    </citation>
    <scope>NUCLEOTIDE SEQUENCE [LARGE SCALE GENOMIC DNA]</scope>
    <source>
        <strain evidence="2 3">JCM 10272</strain>
    </source>
</reference>
<evidence type="ECO:0000313" key="3">
    <source>
        <dbReference type="Proteomes" id="UP000022447"/>
    </source>
</evidence>
<keyword evidence="1" id="KW-1133">Transmembrane helix</keyword>
<dbReference type="Pfam" id="PF10688">
    <property type="entry name" value="Imp-YgjV"/>
    <property type="match status" value="1"/>
</dbReference>
<comment type="caution">
    <text evidence="2">The sequence shown here is derived from an EMBL/GenBank/DDBJ whole genome shotgun (WGS) entry which is preliminary data.</text>
</comment>
<name>X7EIG9_9RHOB</name>
<feature type="transmembrane region" description="Helical" evidence="1">
    <location>
        <begin position="100"/>
        <end position="119"/>
    </location>
</feature>
<protein>
    <recommendedName>
        <fullName evidence="4">Inner membrane protein</fullName>
    </recommendedName>
</protein>
<evidence type="ECO:0000256" key="1">
    <source>
        <dbReference type="SAM" id="Phobius"/>
    </source>
</evidence>
<feature type="transmembrane region" description="Helical" evidence="1">
    <location>
        <begin position="43"/>
        <end position="63"/>
    </location>
</feature>